<accession>A0A2K9PQS3</accession>
<evidence type="ECO:0000313" key="2">
    <source>
        <dbReference type="EMBL" id="AUP79411.1"/>
    </source>
</evidence>
<dbReference type="EMBL" id="CP025791">
    <property type="protein sequence ID" value="AUP79411.1"/>
    <property type="molecule type" value="Genomic_DNA"/>
</dbReference>
<dbReference type="GO" id="GO:0016020">
    <property type="term" value="C:membrane"/>
    <property type="evidence" value="ECO:0007669"/>
    <property type="project" value="InterPro"/>
</dbReference>
<dbReference type="RefSeq" id="WP_102756066.1">
    <property type="nucleotide sequence ID" value="NZ_CP025791.1"/>
</dbReference>
<keyword evidence="1" id="KW-0732">Signal</keyword>
<feature type="chain" id="PRO_5014669050" description="Cadherin domain-containing protein" evidence="1">
    <location>
        <begin position="21"/>
        <end position="242"/>
    </location>
</feature>
<dbReference type="AlphaFoldDB" id="A0A2K9PQS3"/>
<dbReference type="InterPro" id="IPR015919">
    <property type="entry name" value="Cadherin-like_sf"/>
</dbReference>
<keyword evidence="3" id="KW-1185">Reference proteome</keyword>
<reference evidence="2 3" key="1">
    <citation type="submission" date="2018-01" db="EMBL/GenBank/DDBJ databases">
        <title>Complete genome sequence of Flavivirga eckloniae ECD14 isolated from seaweed Ecklonia cava.</title>
        <authorList>
            <person name="Lee J.H."/>
            <person name="Baik K.S."/>
            <person name="Seong C.N."/>
        </authorList>
    </citation>
    <scope>NUCLEOTIDE SEQUENCE [LARGE SCALE GENOMIC DNA]</scope>
    <source>
        <strain evidence="2 3">ECD14</strain>
    </source>
</reference>
<organism evidence="2 3">
    <name type="scientific">Flavivirga eckloniae</name>
    <dbReference type="NCBI Taxonomy" id="1803846"/>
    <lineage>
        <taxon>Bacteria</taxon>
        <taxon>Pseudomonadati</taxon>
        <taxon>Bacteroidota</taxon>
        <taxon>Flavobacteriia</taxon>
        <taxon>Flavobacteriales</taxon>
        <taxon>Flavobacteriaceae</taxon>
        <taxon>Flavivirga</taxon>
    </lineage>
</organism>
<protein>
    <recommendedName>
        <fullName evidence="4">Cadherin domain-containing protein</fullName>
    </recommendedName>
</protein>
<evidence type="ECO:0008006" key="4">
    <source>
        <dbReference type="Google" id="ProtNLM"/>
    </source>
</evidence>
<dbReference type="SUPFAM" id="SSF49313">
    <property type="entry name" value="Cadherin-like"/>
    <property type="match status" value="1"/>
</dbReference>
<dbReference type="Proteomes" id="UP000235826">
    <property type="component" value="Chromosome"/>
</dbReference>
<evidence type="ECO:0000256" key="1">
    <source>
        <dbReference type="SAM" id="SignalP"/>
    </source>
</evidence>
<proteinExistence type="predicted"/>
<dbReference type="Gene3D" id="2.60.40.60">
    <property type="entry name" value="Cadherins"/>
    <property type="match status" value="1"/>
</dbReference>
<dbReference type="CDD" id="cd11304">
    <property type="entry name" value="Cadherin_repeat"/>
    <property type="match status" value="1"/>
</dbReference>
<dbReference type="PROSITE" id="PS51257">
    <property type="entry name" value="PROKAR_LIPOPROTEIN"/>
    <property type="match status" value="1"/>
</dbReference>
<sequence length="242" mass="26449">MKNLLKLLPVLFLFATVLVACDKDDDPVIKSPKLTAVKYNPNSITSKPKIAFKSSAIEITPDKAKATFTIKDIKKDGEKFTNPGKKEGFQIDANGKVFADKDHKLGNGVYVVTVSAKDASDSKNVKTTTIKVIISDLEKLTSIVYDPNNITGKLKKDFKSSAVKITPTKAQATFTISKITKDEKDFTNPGEGKGFKIDASKGEVYAETEHKLEKATYVVTVTAKDKLDNDVVKTTTLKVVID</sequence>
<dbReference type="OrthoDB" id="9871880at2"/>
<gene>
    <name evidence="2" type="ORF">C1H87_12105</name>
</gene>
<feature type="signal peptide" evidence="1">
    <location>
        <begin position="1"/>
        <end position="20"/>
    </location>
</feature>
<name>A0A2K9PQS3_9FLAO</name>
<dbReference type="GO" id="GO:0005509">
    <property type="term" value="F:calcium ion binding"/>
    <property type="evidence" value="ECO:0007669"/>
    <property type="project" value="InterPro"/>
</dbReference>
<dbReference type="KEGG" id="fek:C1H87_12105"/>
<evidence type="ECO:0000313" key="3">
    <source>
        <dbReference type="Proteomes" id="UP000235826"/>
    </source>
</evidence>